<organism evidence="7 8">
    <name type="scientific">Apolygus lucorum</name>
    <name type="common">Small green plant bug</name>
    <name type="synonym">Lygocoris lucorum</name>
    <dbReference type="NCBI Taxonomy" id="248454"/>
    <lineage>
        <taxon>Eukaryota</taxon>
        <taxon>Metazoa</taxon>
        <taxon>Ecdysozoa</taxon>
        <taxon>Arthropoda</taxon>
        <taxon>Hexapoda</taxon>
        <taxon>Insecta</taxon>
        <taxon>Pterygota</taxon>
        <taxon>Neoptera</taxon>
        <taxon>Paraneoptera</taxon>
        <taxon>Hemiptera</taxon>
        <taxon>Heteroptera</taxon>
        <taxon>Panheteroptera</taxon>
        <taxon>Cimicomorpha</taxon>
        <taxon>Miridae</taxon>
        <taxon>Mirini</taxon>
        <taxon>Apolygus</taxon>
    </lineage>
</organism>
<keyword evidence="4" id="KW-1135">Mitochondrion nucleoid</keyword>
<gene>
    <name evidence="7" type="ORF">GE061_015721</name>
</gene>
<dbReference type="OrthoDB" id="16290at2759"/>
<name>A0A6A4JG12_APOLU</name>
<dbReference type="PANTHER" id="PTHR34260:SF1">
    <property type="entry name" value="UBIQUINOL-CYTOCHROME-C REDUCTASE COMPLEX ASSEMBLY FACTOR 2"/>
    <property type="match status" value="1"/>
</dbReference>
<dbReference type="GO" id="GO:0034551">
    <property type="term" value="P:mitochondrial respiratory chain complex III assembly"/>
    <property type="evidence" value="ECO:0007669"/>
    <property type="project" value="TreeGrafter"/>
</dbReference>
<dbReference type="PANTHER" id="PTHR34260">
    <property type="entry name" value="UBIQUINOL-CYTOCHROME-C REDUCTASE COMPLEX ASSEMBLY FACTOR 2"/>
    <property type="match status" value="1"/>
</dbReference>
<dbReference type="Pfam" id="PF20180">
    <property type="entry name" value="UQCC2_CBP6"/>
    <property type="match status" value="1"/>
</dbReference>
<keyword evidence="2" id="KW-0809">Transit peptide</keyword>
<keyword evidence="3" id="KW-0496">Mitochondrion</keyword>
<evidence type="ECO:0000256" key="6">
    <source>
        <dbReference type="ARBA" id="ARBA00032983"/>
    </source>
</evidence>
<evidence type="ECO:0000313" key="8">
    <source>
        <dbReference type="Proteomes" id="UP000466442"/>
    </source>
</evidence>
<dbReference type="Proteomes" id="UP000466442">
    <property type="component" value="Unassembled WGS sequence"/>
</dbReference>
<comment type="caution">
    <text evidence="7">The sequence shown here is derived from an EMBL/GenBank/DDBJ whole genome shotgun (WGS) entry which is preliminary data.</text>
</comment>
<evidence type="ECO:0000256" key="1">
    <source>
        <dbReference type="ARBA" id="ARBA00004436"/>
    </source>
</evidence>
<proteinExistence type="predicted"/>
<evidence type="ECO:0000313" key="7">
    <source>
        <dbReference type="EMBL" id="KAF6209966.1"/>
    </source>
</evidence>
<comment type="subcellular location">
    <subcellularLocation>
        <location evidence="1">Mitochondrion matrix</location>
        <location evidence="1">Mitochondrion nucleoid</location>
    </subcellularLocation>
</comment>
<evidence type="ECO:0000256" key="3">
    <source>
        <dbReference type="ARBA" id="ARBA00023128"/>
    </source>
</evidence>
<dbReference type="GO" id="GO:0042645">
    <property type="term" value="C:mitochondrial nucleoid"/>
    <property type="evidence" value="ECO:0007669"/>
    <property type="project" value="UniProtKB-SubCell"/>
</dbReference>
<accession>A0A6A4JG12</accession>
<evidence type="ECO:0000256" key="5">
    <source>
        <dbReference type="ARBA" id="ARBA00031206"/>
    </source>
</evidence>
<protein>
    <recommendedName>
        <fullName evidence="6">Mitochondrial nucleoid factor 1</fullName>
    </recommendedName>
    <alternativeName>
        <fullName evidence="5">Mitochondrial protein M19</fullName>
    </alternativeName>
</protein>
<keyword evidence="8" id="KW-1185">Reference proteome</keyword>
<dbReference type="AlphaFoldDB" id="A0A6A4JG12"/>
<dbReference type="EMBL" id="WIXP02000006">
    <property type="protein sequence ID" value="KAF6209966.1"/>
    <property type="molecule type" value="Genomic_DNA"/>
</dbReference>
<reference evidence="7" key="1">
    <citation type="journal article" date="2021" name="Mol. Ecol. Resour.">
        <title>Apolygus lucorum genome provides insights into omnivorousness and mesophyll feeding.</title>
        <authorList>
            <person name="Liu Y."/>
            <person name="Liu H."/>
            <person name="Wang H."/>
            <person name="Huang T."/>
            <person name="Liu B."/>
            <person name="Yang B."/>
            <person name="Yin L."/>
            <person name="Li B."/>
            <person name="Zhang Y."/>
            <person name="Zhang S."/>
            <person name="Jiang F."/>
            <person name="Zhang X."/>
            <person name="Ren Y."/>
            <person name="Wang B."/>
            <person name="Wang S."/>
            <person name="Lu Y."/>
            <person name="Wu K."/>
            <person name="Fan W."/>
            <person name="Wang G."/>
        </authorList>
    </citation>
    <scope>NUCLEOTIDE SEQUENCE</scope>
    <source>
        <strain evidence="7">12Hb</strain>
    </source>
</reference>
<evidence type="ECO:0000256" key="4">
    <source>
        <dbReference type="ARBA" id="ARBA00023271"/>
    </source>
</evidence>
<sequence>MAKIYRSYLELLKKWPVDATKKERDFAGYLRERIKRTFRTPELPSDQDERECWRTYESLNRIADNHHYQKYPRYTSSSATGLTAEQCKTILSEEFIKLLESNNSSFFSTVWSKTKQN</sequence>
<dbReference type="InterPro" id="IPR037698">
    <property type="entry name" value="UQCC2"/>
</dbReference>
<evidence type="ECO:0000256" key="2">
    <source>
        <dbReference type="ARBA" id="ARBA00022946"/>
    </source>
</evidence>